<dbReference type="PROSITE" id="PS50089">
    <property type="entry name" value="ZF_RING_2"/>
    <property type="match status" value="1"/>
</dbReference>
<dbReference type="PANTHER" id="PTHR47177">
    <property type="entry name" value="F18C1.6 PROTEIN"/>
    <property type="match status" value="1"/>
</dbReference>
<feature type="region of interest" description="Disordered" evidence="6">
    <location>
        <begin position="223"/>
        <end position="274"/>
    </location>
</feature>
<dbReference type="Proteomes" id="UP001431209">
    <property type="component" value="Unassembled WGS sequence"/>
</dbReference>
<feature type="compositionally biased region" description="Basic residues" evidence="6">
    <location>
        <begin position="259"/>
        <end position="269"/>
    </location>
</feature>
<evidence type="ECO:0000313" key="8">
    <source>
        <dbReference type="EMBL" id="KAL0479298.1"/>
    </source>
</evidence>
<gene>
    <name evidence="8" type="ORF">AKO1_008103</name>
</gene>
<dbReference type="SUPFAM" id="SSF57850">
    <property type="entry name" value="RING/U-box"/>
    <property type="match status" value="1"/>
</dbReference>
<dbReference type="Gene3D" id="3.30.40.10">
    <property type="entry name" value="Zinc/RING finger domain, C3HC4 (zinc finger)"/>
    <property type="match status" value="1"/>
</dbReference>
<dbReference type="InterPro" id="IPR017907">
    <property type="entry name" value="Znf_RING_CS"/>
</dbReference>
<organism evidence="8 9">
    <name type="scientific">Acrasis kona</name>
    <dbReference type="NCBI Taxonomy" id="1008807"/>
    <lineage>
        <taxon>Eukaryota</taxon>
        <taxon>Discoba</taxon>
        <taxon>Heterolobosea</taxon>
        <taxon>Tetramitia</taxon>
        <taxon>Eutetramitia</taxon>
        <taxon>Acrasidae</taxon>
        <taxon>Acrasis</taxon>
    </lineage>
</organism>
<feature type="domain" description="RING-type" evidence="7">
    <location>
        <begin position="91"/>
        <end position="130"/>
    </location>
</feature>
<evidence type="ECO:0000256" key="1">
    <source>
        <dbReference type="ARBA" id="ARBA00022723"/>
    </source>
</evidence>
<dbReference type="Pfam" id="PF13639">
    <property type="entry name" value="zf-RING_2"/>
    <property type="match status" value="1"/>
</dbReference>
<evidence type="ECO:0000256" key="4">
    <source>
        <dbReference type="PROSITE-ProRule" id="PRU00175"/>
    </source>
</evidence>
<keyword evidence="2 4" id="KW-0863">Zinc-finger</keyword>
<dbReference type="EMBL" id="JAOPGA020000529">
    <property type="protein sequence ID" value="KAL0479298.1"/>
    <property type="molecule type" value="Genomic_DNA"/>
</dbReference>
<evidence type="ECO:0000256" key="6">
    <source>
        <dbReference type="SAM" id="MobiDB-lite"/>
    </source>
</evidence>
<dbReference type="InterPro" id="IPR001841">
    <property type="entry name" value="Znf_RING"/>
</dbReference>
<dbReference type="AlphaFoldDB" id="A0AAW2YPI7"/>
<sequence>MSQKPIGFDTKLSIVGVQTPSDTLLVSSNNTAVNGRIRLASELEESFEEHRPSKRVKAPSNLHVDCSATEVPVSDNEATTQAAAEEEAIECSVCYEEIKKKGIIDSCSHIFCFDCIFKWSSSSSECPVCKQKFKSITPHDLVEGNQTNQVPILVQNRTFSLGDEYHYDSEEDEDDIYNRINDMVEARVDEGLFEMVISGIPVGLRSLIRQHLFRPRLPFTNTRDNPVVISDDEGDSESDDSDDEDEYDEESAQEQASHFSHHHHHHVHHENHQQILNRTLQDQARRAHQIDPILPPHAPRFVQHNFFSRPETNNNLSYQMDHLRSVLMMQRQQQQQQQQQLQQQLQHHQQQIQQLHQQRERMYQNFQPPATNNAQYVGSQNFSIPPLQHFHSPPIYPNFMHTFSPTLGSSNFVLEEQEPDNYYL</sequence>
<name>A0AAW2YPI7_9EUKA</name>
<keyword evidence="1" id="KW-0479">Metal-binding</keyword>
<feature type="compositionally biased region" description="Acidic residues" evidence="6">
    <location>
        <begin position="230"/>
        <end position="252"/>
    </location>
</feature>
<keyword evidence="3" id="KW-0862">Zinc</keyword>
<keyword evidence="9" id="KW-1185">Reference proteome</keyword>
<dbReference type="GO" id="GO:0008270">
    <property type="term" value="F:zinc ion binding"/>
    <property type="evidence" value="ECO:0007669"/>
    <property type="project" value="UniProtKB-KW"/>
</dbReference>
<dbReference type="SMART" id="SM00184">
    <property type="entry name" value="RING"/>
    <property type="match status" value="1"/>
</dbReference>
<evidence type="ECO:0000313" key="9">
    <source>
        <dbReference type="Proteomes" id="UP001431209"/>
    </source>
</evidence>
<dbReference type="PROSITE" id="PS00518">
    <property type="entry name" value="ZF_RING_1"/>
    <property type="match status" value="1"/>
</dbReference>
<dbReference type="CDD" id="cd16574">
    <property type="entry name" value="RING-HC_Topors"/>
    <property type="match status" value="1"/>
</dbReference>
<evidence type="ECO:0000256" key="3">
    <source>
        <dbReference type="ARBA" id="ARBA00022833"/>
    </source>
</evidence>
<feature type="coiled-coil region" evidence="5">
    <location>
        <begin position="324"/>
        <end position="365"/>
    </location>
</feature>
<accession>A0AAW2YPI7</accession>
<evidence type="ECO:0000256" key="2">
    <source>
        <dbReference type="ARBA" id="ARBA00022771"/>
    </source>
</evidence>
<dbReference type="InterPro" id="IPR058746">
    <property type="entry name" value="Znf_RING-type_Topors"/>
</dbReference>
<dbReference type="InterPro" id="IPR013083">
    <property type="entry name" value="Znf_RING/FYVE/PHD"/>
</dbReference>
<dbReference type="PANTHER" id="PTHR47177:SF3">
    <property type="entry name" value="F18C1.6 PROTEIN"/>
    <property type="match status" value="1"/>
</dbReference>
<comment type="caution">
    <text evidence="8">The sequence shown here is derived from an EMBL/GenBank/DDBJ whole genome shotgun (WGS) entry which is preliminary data.</text>
</comment>
<keyword evidence="5" id="KW-0175">Coiled coil</keyword>
<evidence type="ECO:0000256" key="5">
    <source>
        <dbReference type="SAM" id="Coils"/>
    </source>
</evidence>
<proteinExistence type="predicted"/>
<protein>
    <recommendedName>
        <fullName evidence="7">RING-type domain-containing protein</fullName>
    </recommendedName>
</protein>
<evidence type="ECO:0000259" key="7">
    <source>
        <dbReference type="PROSITE" id="PS50089"/>
    </source>
</evidence>
<reference evidence="8 9" key="1">
    <citation type="submission" date="2024-03" db="EMBL/GenBank/DDBJ databases">
        <title>The Acrasis kona genome and developmental transcriptomes reveal deep origins of eukaryotic multicellular pathways.</title>
        <authorList>
            <person name="Sheikh S."/>
            <person name="Fu C.-J."/>
            <person name="Brown M.W."/>
            <person name="Baldauf S.L."/>
        </authorList>
    </citation>
    <scope>NUCLEOTIDE SEQUENCE [LARGE SCALE GENOMIC DNA]</scope>
    <source>
        <strain evidence="8 9">ATCC MYA-3509</strain>
    </source>
</reference>